<feature type="compositionally biased region" description="Low complexity" evidence="6">
    <location>
        <begin position="454"/>
        <end position="479"/>
    </location>
</feature>
<evidence type="ECO:0000256" key="1">
    <source>
        <dbReference type="ARBA" id="ARBA00023125"/>
    </source>
</evidence>
<evidence type="ECO:0000256" key="5">
    <source>
        <dbReference type="RuleBase" id="RU000682"/>
    </source>
</evidence>
<dbReference type="GO" id="GO:0000978">
    <property type="term" value="F:RNA polymerase II cis-regulatory region sequence-specific DNA binding"/>
    <property type="evidence" value="ECO:0007669"/>
    <property type="project" value="TreeGrafter"/>
</dbReference>
<dbReference type="InterPro" id="IPR051000">
    <property type="entry name" value="Homeobox_DNA-bind_prot"/>
</dbReference>
<feature type="region of interest" description="Disordered" evidence="6">
    <location>
        <begin position="341"/>
        <end position="362"/>
    </location>
</feature>
<keyword evidence="2 4" id="KW-0371">Homeobox</keyword>
<feature type="region of interest" description="Disordered" evidence="6">
    <location>
        <begin position="499"/>
        <end position="561"/>
    </location>
</feature>
<sequence length="604" mass="64317">MEGKALLMQVYELERYPGLEMRQRLAEKLGVTPRAIQIWFQNQRQRNKKRDKPVGEGTTNSPSSSPQSAAELNSCLMKLVGLSKHGQNDSSDSCSSLREQMAPATNNSQSVASEGDTRTSSTSLKMNFCPSQMQLFNTNDMSCSTSSTVRGGINIGMQGSINGINGTKDENYIGVMKGVGGTNGTGGLKYGFARGFNGGMNVGMNSGLNGSCTNGFNHGLNGMNGGMDGGVKGGVNGYINGGFKGDANGMSEPSAEQRVVPSSSLGSAGLSSTGLHGGYSWPQPQMQMSYFNVPPMPPSGPPLAMPMTQPMAQSMHGLQPLSVSSQFMPQMPLAAPIHSAVPPSGMPPQHGLQAGEQPRSDQLAPAQLWQHGYAVAGAKFPPAASASIEQRLHLPSTPHLGLGYYQPPIQAQPPGHRAPYAPTPSSVQSLSPCSMAQQGGNTSAPPPPQPPPLSQQQQPQQTVPPHLQWQGMPQQPQVMPQQLLQTQPSHLAQPSLLPLQQSAHPPTDQQQQQQQIQYLSTQPQQRPQQQPRQQPHPYSAACTNFPSAGNQPASSAGQSWPKHEMMNVPRANVNFMQSGYLQPNRQASQPATYPAMLPCEGGLA</sequence>
<evidence type="ECO:0000313" key="8">
    <source>
        <dbReference type="EMBL" id="CAE0760639.1"/>
    </source>
</evidence>
<dbReference type="InterPro" id="IPR017970">
    <property type="entry name" value="Homeobox_CS"/>
</dbReference>
<feature type="compositionally biased region" description="Polar residues" evidence="6">
    <location>
        <begin position="57"/>
        <end position="70"/>
    </location>
</feature>
<feature type="region of interest" description="Disordered" evidence="6">
    <location>
        <begin position="40"/>
        <end position="70"/>
    </location>
</feature>
<feature type="DNA-binding region" description="Homeobox" evidence="4">
    <location>
        <begin position="3"/>
        <end position="51"/>
    </location>
</feature>
<feature type="region of interest" description="Disordered" evidence="6">
    <location>
        <begin position="403"/>
        <end position="479"/>
    </location>
</feature>
<dbReference type="PROSITE" id="PS00027">
    <property type="entry name" value="HOMEOBOX_1"/>
    <property type="match status" value="1"/>
</dbReference>
<keyword evidence="1 4" id="KW-0238">DNA-binding</keyword>
<dbReference type="EMBL" id="HBIZ01020995">
    <property type="protein sequence ID" value="CAE0760639.1"/>
    <property type="molecule type" value="Transcribed_RNA"/>
</dbReference>
<protein>
    <recommendedName>
        <fullName evidence="7">Homeobox domain-containing protein</fullName>
    </recommendedName>
</protein>
<feature type="compositionally biased region" description="Low complexity" evidence="6">
    <location>
        <begin position="499"/>
        <end position="535"/>
    </location>
</feature>
<dbReference type="GO" id="GO:0005634">
    <property type="term" value="C:nucleus"/>
    <property type="evidence" value="ECO:0007669"/>
    <property type="project" value="UniProtKB-SubCell"/>
</dbReference>
<dbReference type="Gene3D" id="1.10.10.60">
    <property type="entry name" value="Homeodomain-like"/>
    <property type="match status" value="1"/>
</dbReference>
<evidence type="ECO:0000259" key="7">
    <source>
        <dbReference type="PROSITE" id="PS50071"/>
    </source>
</evidence>
<evidence type="ECO:0000256" key="6">
    <source>
        <dbReference type="SAM" id="MobiDB-lite"/>
    </source>
</evidence>
<feature type="compositionally biased region" description="Polar residues" evidence="6">
    <location>
        <begin position="88"/>
        <end position="122"/>
    </location>
</feature>
<dbReference type="AlphaFoldDB" id="A0A7S4BBF7"/>
<dbReference type="SUPFAM" id="SSF46689">
    <property type="entry name" value="Homeodomain-like"/>
    <property type="match status" value="1"/>
</dbReference>
<dbReference type="SMART" id="SM00389">
    <property type="entry name" value="HOX"/>
    <property type="match status" value="1"/>
</dbReference>
<reference evidence="8" key="1">
    <citation type="submission" date="2021-01" db="EMBL/GenBank/DDBJ databases">
        <authorList>
            <person name="Corre E."/>
            <person name="Pelletier E."/>
            <person name="Niang G."/>
            <person name="Scheremetjew M."/>
            <person name="Finn R."/>
            <person name="Kale V."/>
            <person name="Holt S."/>
            <person name="Cochrane G."/>
            <person name="Meng A."/>
            <person name="Brown T."/>
            <person name="Cohen L."/>
        </authorList>
    </citation>
    <scope>NUCLEOTIDE SEQUENCE</scope>
    <source>
        <strain evidence="8">CCMP645</strain>
    </source>
</reference>
<dbReference type="Pfam" id="PF00046">
    <property type="entry name" value="Homeodomain"/>
    <property type="match status" value="1"/>
</dbReference>
<feature type="region of interest" description="Disordered" evidence="6">
    <location>
        <begin position="84"/>
        <end position="122"/>
    </location>
</feature>
<dbReference type="CDD" id="cd00086">
    <property type="entry name" value="homeodomain"/>
    <property type="match status" value="1"/>
</dbReference>
<feature type="compositionally biased region" description="Polar residues" evidence="6">
    <location>
        <begin position="541"/>
        <end position="558"/>
    </location>
</feature>
<dbReference type="GO" id="GO:0000981">
    <property type="term" value="F:DNA-binding transcription factor activity, RNA polymerase II-specific"/>
    <property type="evidence" value="ECO:0007669"/>
    <property type="project" value="InterPro"/>
</dbReference>
<keyword evidence="3 4" id="KW-0539">Nucleus</keyword>
<evidence type="ECO:0000256" key="3">
    <source>
        <dbReference type="ARBA" id="ARBA00023242"/>
    </source>
</evidence>
<gene>
    <name evidence="8" type="ORF">PCAR00345_LOCUS13251</name>
</gene>
<accession>A0A7S4BBF7</accession>
<dbReference type="PANTHER" id="PTHR24324:SF9">
    <property type="entry name" value="HOMEOBOX DOMAIN-CONTAINING PROTEIN"/>
    <property type="match status" value="1"/>
</dbReference>
<dbReference type="InterPro" id="IPR009057">
    <property type="entry name" value="Homeodomain-like_sf"/>
</dbReference>
<name>A0A7S4BBF7_CHRCT</name>
<feature type="domain" description="Homeobox" evidence="7">
    <location>
        <begin position="1"/>
        <end position="50"/>
    </location>
</feature>
<organism evidence="8">
    <name type="scientific">Chrysotila carterae</name>
    <name type="common">Marine alga</name>
    <name type="synonym">Syracosphaera carterae</name>
    <dbReference type="NCBI Taxonomy" id="13221"/>
    <lineage>
        <taxon>Eukaryota</taxon>
        <taxon>Haptista</taxon>
        <taxon>Haptophyta</taxon>
        <taxon>Prymnesiophyceae</taxon>
        <taxon>Isochrysidales</taxon>
        <taxon>Isochrysidaceae</taxon>
        <taxon>Chrysotila</taxon>
    </lineage>
</organism>
<feature type="compositionally biased region" description="Polar residues" evidence="6">
    <location>
        <begin position="423"/>
        <end position="443"/>
    </location>
</feature>
<evidence type="ECO:0000256" key="4">
    <source>
        <dbReference type="PROSITE-ProRule" id="PRU00108"/>
    </source>
</evidence>
<evidence type="ECO:0000256" key="2">
    <source>
        <dbReference type="ARBA" id="ARBA00023155"/>
    </source>
</evidence>
<comment type="subcellular location">
    <subcellularLocation>
        <location evidence="4 5">Nucleus</location>
    </subcellularLocation>
</comment>
<dbReference type="GO" id="GO:0030154">
    <property type="term" value="P:cell differentiation"/>
    <property type="evidence" value="ECO:0007669"/>
    <property type="project" value="TreeGrafter"/>
</dbReference>
<feature type="compositionally biased region" description="Pro residues" evidence="6">
    <location>
        <begin position="444"/>
        <end position="453"/>
    </location>
</feature>
<dbReference type="PROSITE" id="PS50071">
    <property type="entry name" value="HOMEOBOX_2"/>
    <property type="match status" value="1"/>
</dbReference>
<feature type="region of interest" description="Disordered" evidence="6">
    <location>
        <begin position="248"/>
        <end position="268"/>
    </location>
</feature>
<proteinExistence type="predicted"/>
<dbReference type="PANTHER" id="PTHR24324">
    <property type="entry name" value="HOMEOBOX PROTEIN HHEX"/>
    <property type="match status" value="1"/>
</dbReference>
<dbReference type="InterPro" id="IPR001356">
    <property type="entry name" value="HD"/>
</dbReference>